<sequence>MSEPLAEFYDVACEGAYVRTLASAVESGLFGGLPGEPPRSLIVVAAGAIARAAAQAAVQVLSPLPFPVVVVPTLPEYIGVLDVLIVLGEAREQDRWHAVREATRRGVPTVLVDAPGAVTEEAPDETMILPVPTGATGWGSPARALSAVVAVAELMSAGDGFVVDRLLEAAERVDEELTRLSPERDEDANRARQLRNLCASHSIVHSGHPAIASLVQGVWSARGIASAAVERQECAAILQRQPSRDLFFDPFVDEQPPVLPSKVVLWGASPTESEARVGSYREEEPAGISAGPFSDALILSTRGLAATVYPVTTEDL</sequence>
<protein>
    <recommendedName>
        <fullName evidence="3">Bifunctional glucose-6-phosphate/mannose-6-phosphate isomerase C-terminal domain-containing protein</fullName>
    </recommendedName>
</protein>
<accession>A0A9X1QMJ2</accession>
<reference evidence="1" key="1">
    <citation type="submission" date="2022-01" db="EMBL/GenBank/DDBJ databases">
        <title>Corynebacterium sp. nov isolated from isolated from the feces of the greater white-fronted geese (Anser albifrons) at Poyang Lake, PR China.</title>
        <authorList>
            <person name="Liu Q."/>
        </authorList>
    </citation>
    <scope>NUCLEOTIDE SEQUENCE</scope>
    <source>
        <strain evidence="1">JCM 32435</strain>
    </source>
</reference>
<dbReference type="InterPro" id="IPR046348">
    <property type="entry name" value="SIS_dom_sf"/>
</dbReference>
<dbReference type="GO" id="GO:1901135">
    <property type="term" value="P:carbohydrate derivative metabolic process"/>
    <property type="evidence" value="ECO:0007669"/>
    <property type="project" value="InterPro"/>
</dbReference>
<dbReference type="AlphaFoldDB" id="A0A9X1QMJ2"/>
<dbReference type="RefSeq" id="WP_236117832.1">
    <property type="nucleotide sequence ID" value="NZ_JAKGSI010000001.1"/>
</dbReference>
<organism evidence="1 2">
    <name type="scientific">Corynebacterium uropygiale</name>
    <dbReference type="NCBI Taxonomy" id="1775911"/>
    <lineage>
        <taxon>Bacteria</taxon>
        <taxon>Bacillati</taxon>
        <taxon>Actinomycetota</taxon>
        <taxon>Actinomycetes</taxon>
        <taxon>Mycobacteriales</taxon>
        <taxon>Corynebacteriaceae</taxon>
        <taxon>Corynebacterium</taxon>
    </lineage>
</organism>
<gene>
    <name evidence="1" type="ORF">L1O03_02540</name>
</gene>
<dbReference type="GO" id="GO:0097367">
    <property type="term" value="F:carbohydrate derivative binding"/>
    <property type="evidence" value="ECO:0007669"/>
    <property type="project" value="InterPro"/>
</dbReference>
<dbReference type="Proteomes" id="UP001139336">
    <property type="component" value="Unassembled WGS sequence"/>
</dbReference>
<evidence type="ECO:0008006" key="3">
    <source>
        <dbReference type="Google" id="ProtNLM"/>
    </source>
</evidence>
<name>A0A9X1QMJ2_9CORY</name>
<proteinExistence type="predicted"/>
<evidence type="ECO:0000313" key="1">
    <source>
        <dbReference type="EMBL" id="MCF4006057.1"/>
    </source>
</evidence>
<evidence type="ECO:0000313" key="2">
    <source>
        <dbReference type="Proteomes" id="UP001139336"/>
    </source>
</evidence>
<keyword evidence="2" id="KW-1185">Reference proteome</keyword>
<comment type="caution">
    <text evidence="1">The sequence shown here is derived from an EMBL/GenBank/DDBJ whole genome shotgun (WGS) entry which is preliminary data.</text>
</comment>
<dbReference type="SUPFAM" id="SSF53697">
    <property type="entry name" value="SIS domain"/>
    <property type="match status" value="1"/>
</dbReference>
<dbReference type="EMBL" id="JAKGSI010000001">
    <property type="protein sequence ID" value="MCF4006057.1"/>
    <property type="molecule type" value="Genomic_DNA"/>
</dbReference>